<dbReference type="InterPro" id="IPR004499">
    <property type="entry name" value="Pro-tRNA-ligase_IIa_arc-type"/>
</dbReference>
<evidence type="ECO:0000256" key="1">
    <source>
        <dbReference type="ARBA" id="ARBA00008226"/>
    </source>
</evidence>
<dbReference type="GO" id="GO:0017101">
    <property type="term" value="C:aminoacyl-tRNA synthetase multienzyme complex"/>
    <property type="evidence" value="ECO:0007669"/>
    <property type="project" value="TreeGrafter"/>
</dbReference>
<gene>
    <name evidence="12" type="ORF">O9G_001160</name>
</gene>
<evidence type="ECO:0000256" key="4">
    <source>
        <dbReference type="ARBA" id="ARBA00022598"/>
    </source>
</evidence>
<dbReference type="SUPFAM" id="SSF55681">
    <property type="entry name" value="Class II aaRS and biotin synthetases"/>
    <property type="match status" value="1"/>
</dbReference>
<dbReference type="SUPFAM" id="SSF64586">
    <property type="entry name" value="C-terminal domain of ProRS"/>
    <property type="match status" value="1"/>
</dbReference>
<dbReference type="Proteomes" id="UP000030755">
    <property type="component" value="Unassembled WGS sequence"/>
</dbReference>
<evidence type="ECO:0000256" key="5">
    <source>
        <dbReference type="ARBA" id="ARBA00022741"/>
    </source>
</evidence>
<evidence type="ECO:0000256" key="8">
    <source>
        <dbReference type="ARBA" id="ARBA00023146"/>
    </source>
</evidence>
<dbReference type="Gene3D" id="3.30.110.30">
    <property type="entry name" value="C-terminal domain of ProRS"/>
    <property type="match status" value="1"/>
</dbReference>
<dbReference type="SMART" id="SM00946">
    <property type="entry name" value="ProRS-C_1"/>
    <property type="match status" value="1"/>
</dbReference>
<dbReference type="PANTHER" id="PTHR43382">
    <property type="entry name" value="PROLYL-TRNA SYNTHETASE"/>
    <property type="match status" value="1"/>
</dbReference>
<dbReference type="FunFam" id="3.30.930.10:FF:000037">
    <property type="entry name" value="Proline--tRNA ligase"/>
    <property type="match status" value="1"/>
</dbReference>
<dbReference type="Gene3D" id="3.40.50.800">
    <property type="entry name" value="Anticodon-binding domain"/>
    <property type="match status" value="1"/>
</dbReference>
<dbReference type="FunFam" id="3.30.110.30:FF:000001">
    <property type="entry name" value="Bifunctional glutamate/proline--tRNA ligase"/>
    <property type="match status" value="1"/>
</dbReference>
<dbReference type="STRING" id="988480.A0A075ASD7"/>
<evidence type="ECO:0000313" key="12">
    <source>
        <dbReference type="EMBL" id="EPZ33191.1"/>
    </source>
</evidence>
<dbReference type="PANTHER" id="PTHR43382:SF2">
    <property type="entry name" value="BIFUNCTIONAL GLUTAMATE_PROLINE--TRNA LIGASE"/>
    <property type="match status" value="1"/>
</dbReference>
<evidence type="ECO:0000256" key="2">
    <source>
        <dbReference type="ARBA" id="ARBA00012831"/>
    </source>
</evidence>
<name>A0A075ASD7_ROZAC</name>
<keyword evidence="5" id="KW-0547">Nucleotide-binding</keyword>
<sequence length="596" mass="66993">MTESFLKQLSSLSITPVTNSIAVATKTLRDKDDPLSFEEGSIFVFDKELLSSGAVQVGPFAGESHISMKPEDVITVLKNRKLDVRVFDVAAPMPANDNEKKGNAEEKPVAVNGETKLGLEVKKDEDFSTWYSQVLTRSEMLDYYDISGCYILRPWSYKIWSIIQKFFNDSIENLGVENAYFPMFVSKDALEREKDHIEGFSPEVAWVTKSELDKPIAIRPTSETVMYPSYAKWIRSHRDLPLQPFLRTREFLWQEGHSAFASLEEAEKEVYQILDLYARVYEEYLAVPVVKGRKSEKEKFAGGYFTTTVEGFIPTSGRGIQGATSHCLGTNFAEMFEIKFEDEKGERRNVVQNSWGITTRTIGVMVMVHGDDKGLVLPPKVAAVQVVFVPCGITAKTTKEESDAIYAKINELESALKANGIRATSDLRDVYTPGWKYNHWELKGVPLRCEVGPKDISKHQISGVVRFNNERVTFSSESSSFVSSVKGKLENIQKDMLVKATKERDSHIKIVEEWKDFNKTLNEKNIILSPWCESESCEDAIKKDSAVSDQPQDEKAPSMGAKSLCIPLSQPKSCHGLKCIKCGTDAKSFGLFGRSY</sequence>
<dbReference type="InterPro" id="IPR004154">
    <property type="entry name" value="Anticodon-bd"/>
</dbReference>
<evidence type="ECO:0000256" key="6">
    <source>
        <dbReference type="ARBA" id="ARBA00022840"/>
    </source>
</evidence>
<feature type="domain" description="Aminoacyl-transfer RNA synthetases class-II family profile" evidence="11">
    <location>
        <begin position="157"/>
        <end position="378"/>
    </location>
</feature>
<dbReference type="HAMAP" id="MF_01571">
    <property type="entry name" value="Pro_tRNA_synth_type3"/>
    <property type="match status" value="1"/>
</dbReference>
<dbReference type="GO" id="GO:0006433">
    <property type="term" value="P:prolyl-tRNA aminoacylation"/>
    <property type="evidence" value="ECO:0007669"/>
    <property type="project" value="InterPro"/>
</dbReference>
<dbReference type="InterPro" id="IPR006195">
    <property type="entry name" value="aa-tRNA-synth_II"/>
</dbReference>
<dbReference type="GO" id="GO:0005737">
    <property type="term" value="C:cytoplasm"/>
    <property type="evidence" value="ECO:0007669"/>
    <property type="project" value="InterPro"/>
</dbReference>
<dbReference type="AlphaFoldDB" id="A0A075ASD7"/>
<evidence type="ECO:0000259" key="11">
    <source>
        <dbReference type="PROSITE" id="PS50862"/>
    </source>
</evidence>
<keyword evidence="8" id="KW-0030">Aminoacyl-tRNA synthetase</keyword>
<protein>
    <recommendedName>
        <fullName evidence="3">Proline--tRNA ligase</fullName>
        <ecNumber evidence="2">6.1.1.15</ecNumber>
    </recommendedName>
    <alternativeName>
        <fullName evidence="9">Prolyl-tRNA synthetase</fullName>
    </alternativeName>
</protein>
<dbReference type="InterPro" id="IPR002314">
    <property type="entry name" value="aa-tRNA-synt_IIb"/>
</dbReference>
<dbReference type="SUPFAM" id="SSF52954">
    <property type="entry name" value="Class II aaRS ABD-related"/>
    <property type="match status" value="1"/>
</dbReference>
<dbReference type="HOGENOM" id="CLU_001882_4_1_1"/>
<dbReference type="InterPro" id="IPR017449">
    <property type="entry name" value="Pro-tRNA_synth_II"/>
</dbReference>
<dbReference type="GO" id="GO:0005524">
    <property type="term" value="F:ATP binding"/>
    <property type="evidence" value="ECO:0007669"/>
    <property type="project" value="UniProtKB-KW"/>
</dbReference>
<keyword evidence="4 12" id="KW-0436">Ligase</keyword>
<dbReference type="InterPro" id="IPR033721">
    <property type="entry name" value="ProRS_core_arch_euk"/>
</dbReference>
<evidence type="ECO:0000313" key="13">
    <source>
        <dbReference type="Proteomes" id="UP000030755"/>
    </source>
</evidence>
<comment type="similarity">
    <text evidence="1">Belongs to the class-II aminoacyl-tRNA synthetase family.</text>
</comment>
<evidence type="ECO:0000256" key="9">
    <source>
        <dbReference type="ARBA" id="ARBA00029731"/>
    </source>
</evidence>
<proteinExistence type="inferred from homology"/>
<dbReference type="Gene3D" id="3.30.930.10">
    <property type="entry name" value="Bira Bifunctional Protein, Domain 2"/>
    <property type="match status" value="1"/>
</dbReference>
<keyword evidence="7" id="KW-0648">Protein biosynthesis</keyword>
<comment type="catalytic activity">
    <reaction evidence="10">
        <text>tRNA(Pro) + L-proline + ATP = L-prolyl-tRNA(Pro) + AMP + diphosphate</text>
        <dbReference type="Rhea" id="RHEA:14305"/>
        <dbReference type="Rhea" id="RHEA-COMP:9700"/>
        <dbReference type="Rhea" id="RHEA-COMP:9702"/>
        <dbReference type="ChEBI" id="CHEBI:30616"/>
        <dbReference type="ChEBI" id="CHEBI:33019"/>
        <dbReference type="ChEBI" id="CHEBI:60039"/>
        <dbReference type="ChEBI" id="CHEBI:78442"/>
        <dbReference type="ChEBI" id="CHEBI:78532"/>
        <dbReference type="ChEBI" id="CHEBI:456215"/>
        <dbReference type="EC" id="6.1.1.15"/>
    </reaction>
</comment>
<reference evidence="12 13" key="1">
    <citation type="journal article" date="2013" name="Curr. Biol.">
        <title>Shared signatures of parasitism and phylogenomics unite Cryptomycota and microsporidia.</title>
        <authorList>
            <person name="James T.Y."/>
            <person name="Pelin A."/>
            <person name="Bonen L."/>
            <person name="Ahrendt S."/>
            <person name="Sain D."/>
            <person name="Corradi N."/>
            <person name="Stajich J.E."/>
        </authorList>
    </citation>
    <scope>NUCLEOTIDE SEQUENCE [LARGE SCALE GENOMIC DNA]</scope>
    <source>
        <strain evidence="12 13">CSF55</strain>
    </source>
</reference>
<dbReference type="FunFam" id="3.40.50.800:FF:000005">
    <property type="entry name" value="bifunctional glutamate/proline--tRNA ligase"/>
    <property type="match status" value="1"/>
</dbReference>
<evidence type="ECO:0000256" key="10">
    <source>
        <dbReference type="ARBA" id="ARBA00047671"/>
    </source>
</evidence>
<keyword evidence="6" id="KW-0067">ATP-binding</keyword>
<dbReference type="GO" id="GO:0004827">
    <property type="term" value="F:proline-tRNA ligase activity"/>
    <property type="evidence" value="ECO:0007669"/>
    <property type="project" value="UniProtKB-EC"/>
</dbReference>
<dbReference type="Pfam" id="PF09180">
    <property type="entry name" value="ProRS-C_1"/>
    <property type="match status" value="1"/>
</dbReference>
<dbReference type="EMBL" id="KE561071">
    <property type="protein sequence ID" value="EPZ33191.1"/>
    <property type="molecule type" value="Genomic_DNA"/>
</dbReference>
<dbReference type="NCBIfam" id="TIGR00408">
    <property type="entry name" value="proS_fam_I"/>
    <property type="match status" value="1"/>
</dbReference>
<evidence type="ECO:0000256" key="7">
    <source>
        <dbReference type="ARBA" id="ARBA00022917"/>
    </source>
</evidence>
<dbReference type="Pfam" id="PF03129">
    <property type="entry name" value="HGTP_anticodon"/>
    <property type="match status" value="1"/>
</dbReference>
<dbReference type="InterPro" id="IPR045864">
    <property type="entry name" value="aa-tRNA-synth_II/BPL/LPL"/>
</dbReference>
<keyword evidence="13" id="KW-1185">Reference proteome</keyword>
<dbReference type="PROSITE" id="PS50862">
    <property type="entry name" value="AA_TRNA_LIGASE_II"/>
    <property type="match status" value="1"/>
</dbReference>
<dbReference type="Pfam" id="PF00587">
    <property type="entry name" value="tRNA-synt_2b"/>
    <property type="match status" value="1"/>
</dbReference>
<dbReference type="OrthoDB" id="1350766at2759"/>
<dbReference type="InterPro" id="IPR016061">
    <property type="entry name" value="Pro-tRNA_ligase_II_C"/>
</dbReference>
<dbReference type="InterPro" id="IPR036621">
    <property type="entry name" value="Anticodon-bd_dom_sf"/>
</dbReference>
<dbReference type="CDD" id="cd00778">
    <property type="entry name" value="ProRS_core_arch_euk"/>
    <property type="match status" value="1"/>
</dbReference>
<dbReference type="OMA" id="EVYWVTH"/>
<dbReference type="CDD" id="cd00862">
    <property type="entry name" value="ProRS_anticodon_zinc"/>
    <property type="match status" value="1"/>
</dbReference>
<dbReference type="EC" id="6.1.1.15" evidence="2"/>
<evidence type="ECO:0000256" key="3">
    <source>
        <dbReference type="ARBA" id="ARBA00019110"/>
    </source>
</evidence>
<organism evidence="12 13">
    <name type="scientific">Rozella allomycis (strain CSF55)</name>
    <dbReference type="NCBI Taxonomy" id="988480"/>
    <lineage>
        <taxon>Eukaryota</taxon>
        <taxon>Fungi</taxon>
        <taxon>Fungi incertae sedis</taxon>
        <taxon>Cryptomycota</taxon>
        <taxon>Cryptomycota incertae sedis</taxon>
        <taxon>Rozella</taxon>
    </lineage>
</organism>
<accession>A0A075ASD7</accession>